<gene>
    <name evidence="2" type="ORF">BJ095_11447</name>
</gene>
<keyword evidence="3" id="KW-1185">Reference proteome</keyword>
<organism evidence="2 3">
    <name type="scientific">Ureibacillus chungkukjangi</name>
    <dbReference type="NCBI Taxonomy" id="1202712"/>
    <lineage>
        <taxon>Bacteria</taxon>
        <taxon>Bacillati</taxon>
        <taxon>Bacillota</taxon>
        <taxon>Bacilli</taxon>
        <taxon>Bacillales</taxon>
        <taxon>Caryophanaceae</taxon>
        <taxon>Ureibacillus</taxon>
    </lineage>
</organism>
<dbReference type="GO" id="GO:0016787">
    <property type="term" value="F:hydrolase activity"/>
    <property type="evidence" value="ECO:0007669"/>
    <property type="project" value="UniProtKB-KW"/>
</dbReference>
<dbReference type="Proteomes" id="UP000247416">
    <property type="component" value="Unassembled WGS sequence"/>
</dbReference>
<dbReference type="PANTHER" id="PTHR42951">
    <property type="entry name" value="METALLO-BETA-LACTAMASE DOMAIN-CONTAINING"/>
    <property type="match status" value="1"/>
</dbReference>
<evidence type="ECO:0000259" key="1">
    <source>
        <dbReference type="SMART" id="SM00849"/>
    </source>
</evidence>
<dbReference type="SUPFAM" id="SSF56281">
    <property type="entry name" value="Metallo-hydrolase/oxidoreductase"/>
    <property type="match status" value="1"/>
</dbReference>
<reference evidence="2 3" key="1">
    <citation type="submission" date="2018-06" db="EMBL/GenBank/DDBJ databases">
        <title>Genomic Encyclopedia of Archaeal and Bacterial Type Strains, Phase II (KMG-II): from individual species to whole genera.</title>
        <authorList>
            <person name="Goeker M."/>
        </authorList>
    </citation>
    <scope>NUCLEOTIDE SEQUENCE [LARGE SCALE GENOMIC DNA]</scope>
    <source>
        <strain evidence="2 3">KACC 16626</strain>
    </source>
</reference>
<proteinExistence type="predicted"/>
<dbReference type="OrthoDB" id="9802248at2"/>
<evidence type="ECO:0000313" key="3">
    <source>
        <dbReference type="Proteomes" id="UP000247416"/>
    </source>
</evidence>
<name>A0A318TS68_9BACL</name>
<keyword evidence="2" id="KW-0378">Hydrolase</keyword>
<sequence>MRITKFNNLYQLTLWPKFFPVNCYIVEEEKHLVLIDAGMPASFSGIVKLIKELNKPLEKIVLTHAHGDHIGSLKHIKRIFPEAQVAISIRDSRLLQGDTSLDEGEPQTPIKGGVPKDLKLTPEIYLKEGDMVSSLEVIETPGHTPGSISLWNNKDQSVIVGDAFQTQGKVAVSGQLVPLFPFPAFGTWNKEQSFNSAKKIQQLSPKLLATGHGKVILNPKEIITKAVSMAEANIFK</sequence>
<feature type="domain" description="Metallo-beta-lactamase" evidence="1">
    <location>
        <begin position="20"/>
        <end position="212"/>
    </location>
</feature>
<dbReference type="RefSeq" id="WP_107935262.1">
    <property type="nucleotide sequence ID" value="NZ_CP085009.1"/>
</dbReference>
<protein>
    <submittedName>
        <fullName evidence="2">Glyoxylase-like metal-dependent hydrolase (Beta-lactamase superfamily II)</fullName>
    </submittedName>
</protein>
<dbReference type="InterPro" id="IPR001279">
    <property type="entry name" value="Metallo-B-lactamas"/>
</dbReference>
<accession>A0A318TS68</accession>
<dbReference type="InterPro" id="IPR036866">
    <property type="entry name" value="RibonucZ/Hydroxyglut_hydro"/>
</dbReference>
<dbReference type="AlphaFoldDB" id="A0A318TS68"/>
<dbReference type="EMBL" id="QJTJ01000014">
    <property type="protein sequence ID" value="PYF05868.1"/>
    <property type="molecule type" value="Genomic_DNA"/>
</dbReference>
<comment type="caution">
    <text evidence="2">The sequence shown here is derived from an EMBL/GenBank/DDBJ whole genome shotgun (WGS) entry which is preliminary data.</text>
</comment>
<evidence type="ECO:0000313" key="2">
    <source>
        <dbReference type="EMBL" id="PYF05868.1"/>
    </source>
</evidence>
<dbReference type="CDD" id="cd07721">
    <property type="entry name" value="yflN-like_MBL-fold"/>
    <property type="match status" value="1"/>
</dbReference>
<dbReference type="Gene3D" id="3.60.15.10">
    <property type="entry name" value="Ribonuclease Z/Hydroxyacylglutathione hydrolase-like"/>
    <property type="match status" value="1"/>
</dbReference>
<dbReference type="SMART" id="SM00849">
    <property type="entry name" value="Lactamase_B"/>
    <property type="match status" value="1"/>
</dbReference>
<dbReference type="PANTHER" id="PTHR42951:SF9">
    <property type="entry name" value="METAL-DEPENDENT HYDROLASE"/>
    <property type="match status" value="1"/>
</dbReference>
<dbReference type="Pfam" id="PF00753">
    <property type="entry name" value="Lactamase_B"/>
    <property type="match status" value="1"/>
</dbReference>
<dbReference type="InterPro" id="IPR050855">
    <property type="entry name" value="NDM-1-like"/>
</dbReference>